<dbReference type="GO" id="GO:0042803">
    <property type="term" value="F:protein homodimerization activity"/>
    <property type="evidence" value="ECO:0007669"/>
    <property type="project" value="Ensembl"/>
</dbReference>
<evidence type="ECO:0000256" key="37">
    <source>
        <dbReference type="PROSITE-ProRule" id="PRU10055"/>
    </source>
</evidence>
<evidence type="ECO:0000256" key="8">
    <source>
        <dbReference type="ARBA" id="ARBA00022989"/>
    </source>
</evidence>
<comment type="catalytic activity">
    <reaction evidence="27">
        <text>eriodictyol-7-O-beta-D-glucoside + H2O = (S)-eriodictyol + beta-D-glucose</text>
        <dbReference type="Rhea" id="RHEA:69675"/>
        <dbReference type="ChEBI" id="CHEBI:15377"/>
        <dbReference type="ChEBI" id="CHEBI:15903"/>
        <dbReference type="ChEBI" id="CHEBI:28412"/>
        <dbReference type="ChEBI" id="CHEBI:139458"/>
    </reaction>
    <physiologicalReaction direction="left-to-right" evidence="27">
        <dbReference type="Rhea" id="RHEA:69676"/>
    </physiologicalReaction>
</comment>
<name>H0WLN5_OTOGA</name>
<dbReference type="eggNOG" id="KOG0626">
    <property type="taxonomic scope" value="Eukaryota"/>
</dbReference>
<evidence type="ECO:0000256" key="16">
    <source>
        <dbReference type="ARBA" id="ARBA00050309"/>
    </source>
</evidence>
<evidence type="ECO:0000256" key="7">
    <source>
        <dbReference type="ARBA" id="ARBA00022801"/>
    </source>
</evidence>
<keyword evidence="9 40" id="KW-0472">Membrane</keyword>
<comment type="catalytic activity">
    <reaction evidence="30">
        <text>quercetin 3-O-beta-D-glucoside + H2O = quercetin + beta-D-glucose</text>
        <dbReference type="Rhea" id="RHEA:69655"/>
        <dbReference type="ChEBI" id="CHEBI:15377"/>
        <dbReference type="ChEBI" id="CHEBI:15903"/>
        <dbReference type="ChEBI" id="CHEBI:57694"/>
        <dbReference type="ChEBI" id="CHEBI:144437"/>
    </reaction>
    <physiologicalReaction direction="left-to-right" evidence="30">
        <dbReference type="Rhea" id="RHEA:69656"/>
    </physiologicalReaction>
</comment>
<comment type="subcellular location">
    <subcellularLocation>
        <location evidence="1">Apical cell membrane</location>
        <topology evidence="1">Single-pass type I membrane protein</topology>
    </subcellularLocation>
</comment>
<comment type="catalytic activity">
    <reaction evidence="14">
        <text>genistein 7-O-beta-D-glucoside + H2O = genistein + beta-D-glucose</text>
        <dbReference type="Rhea" id="RHEA:69687"/>
        <dbReference type="ChEBI" id="CHEBI:15377"/>
        <dbReference type="ChEBI" id="CHEBI:15903"/>
        <dbReference type="ChEBI" id="CHEBI:74224"/>
        <dbReference type="ChEBI" id="CHEBI:140305"/>
    </reaction>
    <physiologicalReaction direction="left-to-right" evidence="14">
        <dbReference type="Rhea" id="RHEA:69688"/>
    </physiologicalReaction>
</comment>
<evidence type="ECO:0000256" key="39">
    <source>
        <dbReference type="SAM" id="MobiDB-lite"/>
    </source>
</evidence>
<keyword evidence="8 40" id="KW-1133">Transmembrane helix</keyword>
<evidence type="ECO:0000256" key="35">
    <source>
        <dbReference type="ARBA" id="ARBA00068768"/>
    </source>
</evidence>
<dbReference type="STRING" id="30611.ENSOGAP00000002583"/>
<evidence type="ECO:0000256" key="40">
    <source>
        <dbReference type="SAM" id="Phobius"/>
    </source>
</evidence>
<comment type="catalytic activity">
    <reaction evidence="17">
        <text>(2S)-naringenin 7-O-beta-D-glucoside + H2O = (2S)-naringenin + beta-D-glucose</text>
        <dbReference type="Rhea" id="RHEA:69671"/>
        <dbReference type="ChEBI" id="CHEBI:15377"/>
        <dbReference type="ChEBI" id="CHEBI:15903"/>
        <dbReference type="ChEBI" id="CHEBI:17846"/>
        <dbReference type="ChEBI" id="CHEBI:28327"/>
    </reaction>
    <physiologicalReaction direction="left-to-right" evidence="17">
        <dbReference type="Rhea" id="RHEA:69672"/>
    </physiologicalReaction>
</comment>
<reference evidence="43" key="1">
    <citation type="submission" date="2011-03" db="EMBL/GenBank/DDBJ databases">
        <title>Version 3 of the genome sequence of Otolemur garnettii (Bushbaby).</title>
        <authorList>
            <consortium name="The Broad Institute Genome Sequencing Platform"/>
            <person name="Di Palma F."/>
            <person name="Johnson J."/>
            <person name="Lander E.S."/>
            <person name="Lindblad-Toh K."/>
            <person name="Jaffe D.B."/>
            <person name="Gnerre S."/>
            <person name="MacCallum I."/>
            <person name="Przybylski D."/>
            <person name="Ribeiro F.J."/>
            <person name="Burton J.N."/>
            <person name="Walker B.J."/>
            <person name="Sharpe T."/>
            <person name="Hall G."/>
        </authorList>
    </citation>
    <scope>NUCLEOTIDE SEQUENCE [LARGE SCALE GENOMIC DNA]</scope>
</reference>
<evidence type="ECO:0000256" key="3">
    <source>
        <dbReference type="ARBA" id="ARBA00011738"/>
    </source>
</evidence>
<evidence type="ECO:0000256" key="13">
    <source>
        <dbReference type="ARBA" id="ARBA00023295"/>
    </source>
</evidence>
<evidence type="ECO:0000256" key="28">
    <source>
        <dbReference type="ARBA" id="ARBA00052107"/>
    </source>
</evidence>
<dbReference type="EMBL" id="AAQR03110655">
    <property type="status" value="NOT_ANNOTATED_CDS"/>
    <property type="molecule type" value="Genomic_DNA"/>
</dbReference>
<evidence type="ECO:0000256" key="33">
    <source>
        <dbReference type="ARBA" id="ARBA00066433"/>
    </source>
</evidence>
<dbReference type="FunFam" id="3.20.20.80:FF:000013">
    <property type="entry name" value="lactase-phlorizin hydrolase"/>
    <property type="match status" value="3"/>
</dbReference>
<keyword evidence="6 41" id="KW-0732">Signal</keyword>
<evidence type="ECO:0000256" key="26">
    <source>
        <dbReference type="ARBA" id="ARBA00051792"/>
    </source>
</evidence>
<evidence type="ECO:0000256" key="31">
    <source>
        <dbReference type="ARBA" id="ARBA00052557"/>
    </source>
</evidence>
<comment type="catalytic activity">
    <reaction evidence="26">
        <text>beta-D-glucosyl-(1&lt;-&gt;1')-N-hexadecanoylsphing-4-enine + H2O = N-hexadecanoylsphing-4-enine + beta-D-glucose</text>
        <dbReference type="Rhea" id="RHEA:69699"/>
        <dbReference type="ChEBI" id="CHEBI:15377"/>
        <dbReference type="ChEBI" id="CHEBI:15903"/>
        <dbReference type="ChEBI" id="CHEBI:72959"/>
        <dbReference type="ChEBI" id="CHEBI:84716"/>
    </reaction>
    <physiologicalReaction direction="left-to-right" evidence="26">
        <dbReference type="Rhea" id="RHEA:69700"/>
    </physiologicalReaction>
</comment>
<evidence type="ECO:0000256" key="4">
    <source>
        <dbReference type="ARBA" id="ARBA00022475"/>
    </source>
</evidence>
<dbReference type="EMBL" id="AAQR03110661">
    <property type="status" value="NOT_ANNOTATED_CDS"/>
    <property type="molecule type" value="Genomic_DNA"/>
</dbReference>
<dbReference type="Ensembl" id="ENSOGAT00000002886.2">
    <property type="protein sequence ID" value="ENSOGAP00000002583.2"/>
    <property type="gene ID" value="ENSOGAG00000002883.2"/>
</dbReference>
<feature type="active site" description="Nucleophile" evidence="37">
    <location>
        <position position="1275"/>
    </location>
</feature>
<comment type="catalytic activity">
    <reaction evidence="25">
        <text>lactose + H2O = beta-D-galactose + D-glucose</text>
        <dbReference type="Rhea" id="RHEA:10076"/>
        <dbReference type="ChEBI" id="CHEBI:4167"/>
        <dbReference type="ChEBI" id="CHEBI:15377"/>
        <dbReference type="ChEBI" id="CHEBI:17716"/>
        <dbReference type="ChEBI" id="CHEBI:27667"/>
        <dbReference type="EC" id="3.2.1.108"/>
    </reaction>
    <physiologicalReaction direction="left-to-right" evidence="25">
        <dbReference type="Rhea" id="RHEA:10077"/>
    </physiologicalReaction>
</comment>
<comment type="catalytic activity">
    <reaction evidence="18">
        <text>beta-D-galactosyl-(1&lt;-&gt;1')-N-hexadecanoylsphinganine + H2O = beta-D-galactose + N-hexadecanoylsphinganine</text>
        <dbReference type="Rhea" id="RHEA:69707"/>
        <dbReference type="ChEBI" id="CHEBI:15377"/>
        <dbReference type="ChEBI" id="CHEBI:27667"/>
        <dbReference type="ChEBI" id="CHEBI:67042"/>
        <dbReference type="ChEBI" id="CHEBI:84783"/>
    </reaction>
    <physiologicalReaction direction="left-to-right" evidence="18">
        <dbReference type="Rhea" id="RHEA:69708"/>
    </physiologicalReaction>
</comment>
<comment type="catalytic activity">
    <reaction evidence="15">
        <text>phlorizin + H2O = phloretin + beta-D-glucose</text>
        <dbReference type="Rhea" id="RHEA:69639"/>
        <dbReference type="ChEBI" id="CHEBI:8113"/>
        <dbReference type="ChEBI" id="CHEBI:15377"/>
        <dbReference type="ChEBI" id="CHEBI:15903"/>
        <dbReference type="ChEBI" id="CHEBI:17276"/>
    </reaction>
    <physiologicalReaction direction="left-to-right" evidence="15">
        <dbReference type="Rhea" id="RHEA:69640"/>
    </physiologicalReaction>
</comment>
<dbReference type="PRINTS" id="PR00131">
    <property type="entry name" value="GLHYDRLASE1"/>
</dbReference>
<feature type="chain" id="PRO_5003544364" description="Lactase/phlorizin hydrolase" evidence="41">
    <location>
        <begin position="20"/>
        <end position="1930"/>
    </location>
</feature>
<comment type="catalytic activity">
    <reaction evidence="16">
        <text>a beta-D-galactosyl-N-acylsphingosine + H2O = a ceramide + beta-D-galactose.</text>
        <dbReference type="EC" id="3.2.1.62"/>
    </reaction>
</comment>
<dbReference type="EC" id="3.2.1.108" evidence="33"/>
<evidence type="ECO:0000256" key="9">
    <source>
        <dbReference type="ARBA" id="ARBA00023136"/>
    </source>
</evidence>
<evidence type="ECO:0000256" key="2">
    <source>
        <dbReference type="ARBA" id="ARBA00010838"/>
    </source>
</evidence>
<evidence type="ECO:0000256" key="23">
    <source>
        <dbReference type="ARBA" id="ARBA00051336"/>
    </source>
</evidence>
<dbReference type="CTD" id="3938"/>
<dbReference type="GO" id="GO:2000892">
    <property type="term" value="P:cellobiose catabolic process"/>
    <property type="evidence" value="ECO:0007669"/>
    <property type="project" value="Ensembl"/>
</dbReference>
<keyword evidence="5 40" id="KW-0812">Transmembrane</keyword>
<evidence type="ECO:0000313" key="43">
    <source>
        <dbReference type="Proteomes" id="UP000005225"/>
    </source>
</evidence>
<dbReference type="GeneID" id="100944107"/>
<keyword evidence="10" id="KW-0865">Zymogen</keyword>
<dbReference type="OrthoDB" id="65569at2759"/>
<dbReference type="InterPro" id="IPR033132">
    <property type="entry name" value="GH_1_N_CS"/>
</dbReference>
<evidence type="ECO:0000256" key="34">
    <source>
        <dbReference type="ARBA" id="ARBA00066527"/>
    </source>
</evidence>
<dbReference type="GeneTree" id="ENSGT00940000155324"/>
<keyword evidence="43" id="KW-1185">Reference proteome</keyword>
<dbReference type="EC" id="3.2.1.62" evidence="34"/>
<dbReference type="InterPro" id="IPR017853">
    <property type="entry name" value="GH"/>
</dbReference>
<keyword evidence="12" id="KW-0511">Multifunctional enzyme</keyword>
<dbReference type="GO" id="GO:1901733">
    <property type="term" value="P:quercetin catabolic process"/>
    <property type="evidence" value="ECO:0007669"/>
    <property type="project" value="Ensembl"/>
</dbReference>
<dbReference type="GO" id="GO:0000016">
    <property type="term" value="F:lactase activity"/>
    <property type="evidence" value="ECO:0007669"/>
    <property type="project" value="UniProtKB-EC"/>
</dbReference>
<evidence type="ECO:0000256" key="11">
    <source>
        <dbReference type="ARBA" id="ARBA00023180"/>
    </source>
</evidence>
<feature type="compositionally biased region" description="Acidic residues" evidence="39">
    <location>
        <begin position="1228"/>
        <end position="1240"/>
    </location>
</feature>
<evidence type="ECO:0000256" key="22">
    <source>
        <dbReference type="ARBA" id="ARBA00051108"/>
    </source>
</evidence>
<evidence type="ECO:0000256" key="12">
    <source>
        <dbReference type="ARBA" id="ARBA00023268"/>
    </source>
</evidence>
<dbReference type="EMBL" id="AAQR03110656">
    <property type="status" value="NOT_ANNOTATED_CDS"/>
    <property type="molecule type" value="Genomic_DNA"/>
</dbReference>
<dbReference type="InterPro" id="IPR001360">
    <property type="entry name" value="Glyco_hydro_1"/>
</dbReference>
<comment type="catalytic activity">
    <reaction evidence="29">
        <text>beta-D-galactosyl-(1&lt;-&gt;1')-N-hexadecanoylsphing-4-enine + H2O = beta-D-galactose + N-hexadecanoylsphing-4-enine</text>
        <dbReference type="Rhea" id="RHEA:69703"/>
        <dbReference type="ChEBI" id="CHEBI:15377"/>
        <dbReference type="ChEBI" id="CHEBI:27667"/>
        <dbReference type="ChEBI" id="CHEBI:72959"/>
        <dbReference type="ChEBI" id="CHEBI:83259"/>
    </reaction>
    <physiologicalReaction direction="left-to-right" evidence="29">
        <dbReference type="Rhea" id="RHEA:69704"/>
    </physiologicalReaction>
</comment>
<dbReference type="PANTHER" id="PTHR10353:SF38">
    <property type="entry name" value="LACTASE_PHLORIZIN HYDROLASE"/>
    <property type="match status" value="1"/>
</dbReference>
<dbReference type="EMBL" id="AAQR03110660">
    <property type="status" value="NOT_ANNOTATED_CDS"/>
    <property type="molecule type" value="Genomic_DNA"/>
</dbReference>
<comment type="catalytic activity">
    <reaction evidence="24">
        <text>beta-D-glucosyl-(1&lt;-&gt;1')-N-hexadecanoylsphinganine + H2O = N-hexadecanoylsphinganine + beta-D-glucose</text>
        <dbReference type="Rhea" id="RHEA:69711"/>
        <dbReference type="ChEBI" id="CHEBI:15377"/>
        <dbReference type="ChEBI" id="CHEBI:15903"/>
        <dbReference type="ChEBI" id="CHEBI:67042"/>
        <dbReference type="ChEBI" id="CHEBI:84782"/>
    </reaction>
    <physiologicalReaction direction="left-to-right" evidence="24">
        <dbReference type="Rhea" id="RHEA:69712"/>
    </physiologicalReaction>
</comment>
<dbReference type="HOGENOM" id="CLU_001859_5_3_1"/>
<reference evidence="42" key="2">
    <citation type="submission" date="2025-08" db="UniProtKB">
        <authorList>
            <consortium name="Ensembl"/>
        </authorList>
    </citation>
    <scope>IDENTIFICATION</scope>
</reference>
<evidence type="ECO:0000256" key="15">
    <source>
        <dbReference type="ARBA" id="ARBA00050271"/>
    </source>
</evidence>
<comment type="similarity">
    <text evidence="2">Belongs to the glycosyl hydrolase 1 family.</text>
</comment>
<dbReference type="EMBL" id="AAQR03110662">
    <property type="status" value="NOT_ANNOTATED_CDS"/>
    <property type="molecule type" value="Genomic_DNA"/>
</dbReference>
<dbReference type="GO" id="GO:0098591">
    <property type="term" value="C:external side of apical plasma membrane"/>
    <property type="evidence" value="ECO:0007669"/>
    <property type="project" value="Ensembl"/>
</dbReference>
<comment type="catalytic activity">
    <reaction evidence="20">
        <text>quercetin 4'-O-beta-D-glucoside + H2O = quercetin + beta-D-glucose</text>
        <dbReference type="Rhea" id="RHEA:69647"/>
        <dbReference type="ChEBI" id="CHEBI:15377"/>
        <dbReference type="ChEBI" id="CHEBI:15903"/>
        <dbReference type="ChEBI" id="CHEBI:57694"/>
        <dbReference type="ChEBI" id="CHEBI:187902"/>
    </reaction>
    <physiologicalReaction direction="left-to-right" evidence="20">
        <dbReference type="Rhea" id="RHEA:69648"/>
    </physiologicalReaction>
</comment>
<keyword evidence="4" id="KW-1003">Cell membrane</keyword>
<evidence type="ECO:0000256" key="41">
    <source>
        <dbReference type="SAM" id="SignalP"/>
    </source>
</evidence>
<protein>
    <recommendedName>
        <fullName evidence="35">Lactase/phlorizin hydrolase</fullName>
        <ecNumber evidence="33">3.2.1.108</ecNumber>
        <ecNumber evidence="34">3.2.1.62</ecNumber>
    </recommendedName>
    <alternativeName>
        <fullName evidence="36">Lactase/glycosylceramidase</fullName>
    </alternativeName>
</protein>
<evidence type="ECO:0000256" key="36">
    <source>
        <dbReference type="ARBA" id="ARBA00081440"/>
    </source>
</evidence>
<dbReference type="EMBL" id="AAQR03110658">
    <property type="status" value="NOT_ANNOTATED_CDS"/>
    <property type="molecule type" value="Genomic_DNA"/>
</dbReference>
<dbReference type="InterPro" id="IPR018120">
    <property type="entry name" value="Glyco_hydro_1_AS"/>
</dbReference>
<evidence type="ECO:0000256" key="32">
    <source>
        <dbReference type="ARBA" id="ARBA00058345"/>
    </source>
</evidence>
<dbReference type="RefSeq" id="XP_003794429.1">
    <property type="nucleotide sequence ID" value="XM_003794381.3"/>
</dbReference>
<evidence type="ECO:0000256" key="14">
    <source>
        <dbReference type="ARBA" id="ARBA00050253"/>
    </source>
</evidence>
<comment type="subunit">
    <text evidence="3">Homodimer.</text>
</comment>
<dbReference type="SUPFAM" id="SSF51445">
    <property type="entry name" value="(Trans)glycosidases"/>
    <property type="match status" value="4"/>
</dbReference>
<evidence type="ECO:0000256" key="1">
    <source>
        <dbReference type="ARBA" id="ARBA00004247"/>
    </source>
</evidence>
<dbReference type="PROSITE" id="PS00572">
    <property type="entry name" value="GLYCOSYL_HYDROL_F1_1"/>
    <property type="match status" value="2"/>
</dbReference>
<dbReference type="Pfam" id="PF00232">
    <property type="entry name" value="Glyco_hydro_1"/>
    <property type="match status" value="4"/>
</dbReference>
<gene>
    <name evidence="42" type="primary">LCT</name>
</gene>
<comment type="catalytic activity">
    <reaction evidence="19">
        <text>luteolin 7-O-beta-D-glucoside + H2O = luteolin + beta-D-glucose</text>
        <dbReference type="Rhea" id="RHEA:69663"/>
        <dbReference type="ChEBI" id="CHEBI:15377"/>
        <dbReference type="ChEBI" id="CHEBI:15903"/>
        <dbReference type="ChEBI" id="CHEBI:57545"/>
        <dbReference type="ChEBI" id="CHEBI:77791"/>
    </reaction>
    <physiologicalReaction direction="left-to-right" evidence="19">
        <dbReference type="Rhea" id="RHEA:69664"/>
    </physiologicalReaction>
</comment>
<evidence type="ECO:0000256" key="5">
    <source>
        <dbReference type="ARBA" id="ARBA00022692"/>
    </source>
</evidence>
<comment type="catalytic activity">
    <reaction evidence="21">
        <text>D-cellobiose + H2O = beta-D-glucose + D-glucose</text>
        <dbReference type="Rhea" id="RHEA:30679"/>
        <dbReference type="ChEBI" id="CHEBI:4167"/>
        <dbReference type="ChEBI" id="CHEBI:15377"/>
        <dbReference type="ChEBI" id="CHEBI:15903"/>
        <dbReference type="ChEBI" id="CHEBI:17057"/>
    </reaction>
    <physiologicalReaction direction="left-to-right" evidence="21">
        <dbReference type="Rhea" id="RHEA:30680"/>
    </physiologicalReaction>
</comment>
<dbReference type="FunCoup" id="H0WLN5">
    <property type="interactions" value="75"/>
</dbReference>
<proteinExistence type="inferred from homology"/>
<evidence type="ECO:0000256" key="18">
    <source>
        <dbReference type="ARBA" id="ARBA00050523"/>
    </source>
</evidence>
<evidence type="ECO:0000256" key="19">
    <source>
        <dbReference type="ARBA" id="ARBA00050633"/>
    </source>
</evidence>
<dbReference type="Gene3D" id="3.20.20.80">
    <property type="entry name" value="Glycosidases"/>
    <property type="match status" value="4"/>
</dbReference>
<dbReference type="FunFam" id="3.20.20.80:FF:000117">
    <property type="entry name" value="Lactase"/>
    <property type="match status" value="1"/>
</dbReference>
<organism evidence="42 43">
    <name type="scientific">Otolemur garnettii</name>
    <name type="common">Small-eared galago</name>
    <name type="synonym">Garnett's greater bushbaby</name>
    <dbReference type="NCBI Taxonomy" id="30611"/>
    <lineage>
        <taxon>Eukaryota</taxon>
        <taxon>Metazoa</taxon>
        <taxon>Chordata</taxon>
        <taxon>Craniata</taxon>
        <taxon>Vertebrata</taxon>
        <taxon>Euteleostomi</taxon>
        <taxon>Mammalia</taxon>
        <taxon>Eutheria</taxon>
        <taxon>Euarchontoglires</taxon>
        <taxon>Primates</taxon>
        <taxon>Strepsirrhini</taxon>
        <taxon>Lorisiformes</taxon>
        <taxon>Galagidae</taxon>
        <taxon>Otolemur</taxon>
    </lineage>
</organism>
<evidence type="ECO:0000256" key="38">
    <source>
        <dbReference type="RuleBase" id="RU004468"/>
    </source>
</evidence>
<comment type="catalytic activity">
    <reaction evidence="31">
        <text>daidzein 7-O-beta-D-glucoside + H2O = daidzein + beta-D-glucose + H(+)</text>
        <dbReference type="Rhea" id="RHEA:69683"/>
        <dbReference type="ChEBI" id="CHEBI:15377"/>
        <dbReference type="ChEBI" id="CHEBI:15378"/>
        <dbReference type="ChEBI" id="CHEBI:15903"/>
        <dbReference type="ChEBI" id="CHEBI:42202"/>
        <dbReference type="ChEBI" id="CHEBI:77764"/>
    </reaction>
    <physiologicalReaction direction="left-to-right" evidence="31">
        <dbReference type="Rhea" id="RHEA:69684"/>
    </physiologicalReaction>
</comment>
<evidence type="ECO:0000256" key="30">
    <source>
        <dbReference type="ARBA" id="ARBA00052353"/>
    </source>
</evidence>
<reference evidence="42" key="3">
    <citation type="submission" date="2025-09" db="UniProtKB">
        <authorList>
            <consortium name="Ensembl"/>
        </authorList>
    </citation>
    <scope>IDENTIFICATION</scope>
</reference>
<evidence type="ECO:0000256" key="25">
    <source>
        <dbReference type="ARBA" id="ARBA00051790"/>
    </source>
</evidence>
<dbReference type="InParanoid" id="H0WLN5"/>
<comment type="function">
    <text evidence="32">Broad specificity glycosidase of the intestinal brush border membrane that hydrolyzes lactose, the main sugar in mammalian milk, to produce D-glucose and D-galactose. The mature protein is composed of two domains that catalyze the hydrolysis of beta-glucopyranosides and beta-galactopyranosides, with a preference for hydrophilic aglycones (in lactose and cellobiose) for one domain and hydrophobic aglycones (in phlorizin and glycosylceramides) for the other.</text>
</comment>
<keyword evidence="7 38" id="KW-0378">Hydrolase</keyword>
<dbReference type="EMBL" id="AAQR03110663">
    <property type="status" value="NOT_ANNOTATED_CDS"/>
    <property type="molecule type" value="Genomic_DNA"/>
</dbReference>
<feature type="active site" description="Nucleophile" evidence="37">
    <location>
        <position position="1751"/>
    </location>
</feature>
<dbReference type="PROSITE" id="PS00653">
    <property type="entry name" value="GLYCOSYL_HYDROL_F1_2"/>
    <property type="match status" value="2"/>
</dbReference>
<evidence type="ECO:0000256" key="20">
    <source>
        <dbReference type="ARBA" id="ARBA00050964"/>
    </source>
</evidence>
<dbReference type="Proteomes" id="UP000005225">
    <property type="component" value="Unassembled WGS sequence"/>
</dbReference>
<evidence type="ECO:0000256" key="29">
    <source>
        <dbReference type="ARBA" id="ARBA00052312"/>
    </source>
</evidence>
<dbReference type="EMBL" id="AAQR03110664">
    <property type="status" value="NOT_ANNOTATED_CDS"/>
    <property type="molecule type" value="Genomic_DNA"/>
</dbReference>
<dbReference type="GO" id="GO:0005990">
    <property type="term" value="P:lactose catabolic process"/>
    <property type="evidence" value="ECO:0007669"/>
    <property type="project" value="Ensembl"/>
</dbReference>
<dbReference type="GO" id="GO:0008422">
    <property type="term" value="F:beta-glucosidase activity"/>
    <property type="evidence" value="ECO:0007669"/>
    <property type="project" value="Ensembl"/>
</dbReference>
<evidence type="ECO:0000256" key="21">
    <source>
        <dbReference type="ARBA" id="ARBA00051028"/>
    </source>
</evidence>
<accession>H0WLN5</accession>
<dbReference type="PANTHER" id="PTHR10353">
    <property type="entry name" value="GLYCOSYL HYDROLASE"/>
    <property type="match status" value="1"/>
</dbReference>
<dbReference type="GO" id="GO:0140749">
    <property type="term" value="F:phlorizin hydrolase activity"/>
    <property type="evidence" value="ECO:0007669"/>
    <property type="project" value="Ensembl"/>
</dbReference>
<feature type="signal peptide" evidence="41">
    <location>
        <begin position="1"/>
        <end position="19"/>
    </location>
</feature>
<feature type="transmembrane region" description="Helical" evidence="40">
    <location>
        <begin position="1886"/>
        <end position="1906"/>
    </location>
</feature>
<evidence type="ECO:0000256" key="24">
    <source>
        <dbReference type="ARBA" id="ARBA00051547"/>
    </source>
</evidence>
<keyword evidence="13 38" id="KW-0326">Glycosidase</keyword>
<keyword evidence="11" id="KW-0325">Glycoprotein</keyword>
<evidence type="ECO:0000256" key="27">
    <source>
        <dbReference type="ARBA" id="ARBA00051989"/>
    </source>
</evidence>
<comment type="catalytic activity">
    <reaction evidence="28">
        <text>kaempferol 3-O-beta-D-glucoside + H2O = kaempferol + beta-D-glucose</text>
        <dbReference type="Rhea" id="RHEA:69659"/>
        <dbReference type="ChEBI" id="CHEBI:15377"/>
        <dbReference type="ChEBI" id="CHEBI:15903"/>
        <dbReference type="ChEBI" id="CHEBI:58573"/>
        <dbReference type="ChEBI" id="CHEBI:169942"/>
    </reaction>
    <physiologicalReaction direction="left-to-right" evidence="28">
        <dbReference type="Rhea" id="RHEA:69660"/>
    </physiologicalReaction>
</comment>
<evidence type="ECO:0000256" key="6">
    <source>
        <dbReference type="ARBA" id="ARBA00022729"/>
    </source>
</evidence>
<feature type="region of interest" description="Disordered" evidence="39">
    <location>
        <begin position="1222"/>
        <end position="1241"/>
    </location>
</feature>
<comment type="catalytic activity">
    <reaction evidence="22">
        <text>luteolin 4'-O-beta-D-glucoside + H2O = luteolin + beta-D-glucose</text>
        <dbReference type="Rhea" id="RHEA:69667"/>
        <dbReference type="ChEBI" id="CHEBI:15377"/>
        <dbReference type="ChEBI" id="CHEBI:15903"/>
        <dbReference type="ChEBI" id="CHEBI:57545"/>
        <dbReference type="ChEBI" id="CHEBI:187903"/>
    </reaction>
    <physiologicalReaction direction="left-to-right" evidence="22">
        <dbReference type="Rhea" id="RHEA:69668"/>
    </physiologicalReaction>
</comment>
<evidence type="ECO:0000256" key="10">
    <source>
        <dbReference type="ARBA" id="ARBA00023145"/>
    </source>
</evidence>
<dbReference type="EMBL" id="AAQR03110657">
    <property type="status" value="NOT_ANNOTATED_CDS"/>
    <property type="molecule type" value="Genomic_DNA"/>
</dbReference>
<comment type="catalytic activity">
    <reaction evidence="23">
        <text>apigenin 7-O-beta-D-glucoside + H2O = apigenin + beta-D-glucose</text>
        <dbReference type="Rhea" id="RHEA:69679"/>
        <dbReference type="ChEBI" id="CHEBI:15377"/>
        <dbReference type="ChEBI" id="CHEBI:15903"/>
        <dbReference type="ChEBI" id="CHEBI:58470"/>
        <dbReference type="ChEBI" id="CHEBI:77722"/>
    </reaction>
    <physiologicalReaction direction="left-to-right" evidence="23">
        <dbReference type="Rhea" id="RHEA:69680"/>
    </physiologicalReaction>
</comment>
<dbReference type="KEGG" id="oga:100944107"/>
<sequence length="1930" mass="218640">MELSWNAVFTILLSFSCLGADWEPDRNFIFTAGPLTYDLLHNLSSLLGNQGSDFVAGDKDIYVCHQPLPTFLPEYFNSLHDSKITHYKVFLPWAQLLPAGSTKNPDKKTVQCYRRLLEALKTAQLQPMVVLHHQTLPANTVHRSEVFADLFADYATFAFHSFGDLVGIWFTFSDLEGVITELPHHESRASRLQALTDAHRKAYEIYQEKYASQGGKLSVVLQAEETSEFLLDPSTSALAQGSTDFFSLDLSYGCQKEASLPQTLSKLQIIKPKVKVFIFDLKLQDCPSSRKSPDRALLSLLEAINKNRVLIIGFDIDEFLSCSSSSKKSLSCSLTHSLALQTAKQQTQDVATGSSPPRSAYQRVWETFANQSKAERDAFLQHVFPEGFLWGVSTGAFSVEGSSTEGGRGASVWDRFGLLNAAKGQATPEVASDSYHKTASDVALLRGLQAQVYKFSISWSRIFPSGHRSSPNRAGVTYYNKLIDSLLDSHIQPMATLFHWDLPQALQDRGGWQNESVVDAFLDYAAFCFSTFGDRVKLWVTFHEPWVMSYAGYGTGQHAPGISDPGVASFKVAHLVLKAHARTWHHYNNHHRTQQQGRVGIVLNSDWAEPLSPERPEDQRASERFLHFMLGWFAHPIFVDGDYPAILRAQIQQVNKQCPSPMAQLPEFTEAEKQLLKGSADFLGLSHYTSRLISKGQQDACSPSYDTIGGFSQHIDPAWPQTSSSWIRVVPWGIRRLLLFVSLEYTRGKVPIYLAGNGMPIGENENLFEDSLRIHYFNQYINEVLKAIKEDSVDVRSYIARSLIDGFEGPSGYSQRFGLYNVNFNESSRPRTPRKSAYFFTRIIEKNGFFTKGIKRPLPPSTENFPSKIKAFTFPSEVPSKAKVVWEKFSNQPKFERDLFYHGTFRDDFLWGISSSAYQVEGAWDTDGKGPSIWDNFTHTPGSNVKENATGDIACDSYNQLDADLNMLRALKVKAYRFSISWSRIFPTGRNSSINSHGVDYYNRLINGLVASNISPMVTLFHWDLPQALQDIGGWENPSLIELFDSYADFCFQTFGDRVKFWMTINEPTYQAWLGYGSGDFPPGVKDPGWAPYRIGHALIKAHARVYHTYHEKYRQKQKGIVSLSLSAHWAEPKSPGVLRDVAAADRMLQFSLGWFAHPIFRNGDYPDAMKWKVGNRSELQHLATSRLPSFTEEEKIYIRGTADVFCLNTYYSKIVQHKTPRLNPPSYEDDQELLEEEDPSWPSTAMGRAVPWGMRRLLNWIKEEYGDIPIYITENGVGLTNPNLEDTDRIFYHKTYINEALKAYRLDGVDLRGYSAWSLMDNFEWLNGYTVKFGLHYVDFDNVNRPRTARASATYYTEVITNNGMPLPREDEFLYGQFPQGFIWSAASAAYQIEGAWRADGKGLSIWDTFSHTPLRVENDDIGDVACDSYHKIDEDVVALRNLGVSHYRFSISWTRILPDGTTKYINEAGLNYYSRLIDALLAANIQPQVTIYHWDLPQALQDVGGWENETVVQRFKEYADVLFRRLGDKVKFWITLNEPYVIALQGYGYGTAAPGISFRPGTAPYIVGHNLIKAHAEAWHLYNDVYRASQGGVISITISSDWAEPRDPSNQEDVEAARRYVQFMGGWFAHPIFKNGDYNEVMKTRIRDRSLAAGLSKSRLPEFTESEKRRINGTYDFFGFNHYTTILAYNLNYAPAISSFDADRGVASIIDRSWPDSGSFWLKMTPFGFRRILNWLKEEYNNPPIYVTENGVSQRKETDLNDTARIYYLRSYINEALKAVQDKVDLRGYTVWSVMDNFEWATGFSERFGLHFVNYTDLSLPRIPKASAKFYASVVRCNGFPDPAAGPHPCLQQPADAEPTLSPIQKEEVQFLGLTLSTMAAQTALYVLFSLVLLGACGLAFLSYKNCKHSKQRKTEPSQQELSTVSSF</sequence>
<evidence type="ECO:0000313" key="42">
    <source>
        <dbReference type="Ensembl" id="ENSOGAP00000002583.2"/>
    </source>
</evidence>
<dbReference type="OMA" id="AHWAEPK"/>
<evidence type="ECO:0000256" key="17">
    <source>
        <dbReference type="ARBA" id="ARBA00050385"/>
    </source>
</evidence>
<dbReference type="EMBL" id="AAQR03110659">
    <property type="status" value="NOT_ANNOTATED_CDS"/>
    <property type="molecule type" value="Genomic_DNA"/>
</dbReference>